<dbReference type="InterPro" id="IPR056382">
    <property type="entry name" value="DHX34_Znf-C2H2"/>
</dbReference>
<protein>
    <submittedName>
        <fullName evidence="3">Uncharacterized protein</fullName>
    </submittedName>
</protein>
<dbReference type="Pfam" id="PF24485">
    <property type="entry name" value="zf-C2H2_DHX34"/>
    <property type="match status" value="1"/>
</dbReference>
<feature type="domain" description="DEAD-box helicase OB fold" evidence="1">
    <location>
        <begin position="54"/>
        <end position="158"/>
    </location>
</feature>
<evidence type="ECO:0000259" key="1">
    <source>
        <dbReference type="Pfam" id="PF07717"/>
    </source>
</evidence>
<organism evidence="3 4">
    <name type="scientific">Brachionus calyciflorus</name>
    <dbReference type="NCBI Taxonomy" id="104777"/>
    <lineage>
        <taxon>Eukaryota</taxon>
        <taxon>Metazoa</taxon>
        <taxon>Spiralia</taxon>
        <taxon>Gnathifera</taxon>
        <taxon>Rotifera</taxon>
        <taxon>Eurotatoria</taxon>
        <taxon>Monogononta</taxon>
        <taxon>Pseudotrocha</taxon>
        <taxon>Ploima</taxon>
        <taxon>Brachionidae</taxon>
        <taxon>Brachionus</taxon>
    </lineage>
</organism>
<evidence type="ECO:0000313" key="3">
    <source>
        <dbReference type="EMBL" id="CAF0820104.1"/>
    </source>
</evidence>
<dbReference type="InterPro" id="IPR011709">
    <property type="entry name" value="DEAD-box_helicase_OB_fold"/>
</dbReference>
<sequence>MSISYCSFDSDLSKNIRLISTGKLSGLPGLGNSLAPENKSLSCQKFTLRELNLLKVILTCGLYPQVAIADEFNSYKRDSDQMFHSKHKAFVAIHPTSIFSYDPDILQPCNEDGFLKDNLKFSTRHQLLVYVNLFETNKAYFMNCMRVPALQTLLLYSRSLDTNEECTRILCDEWLEILFLDSETAQKVLSAILYLRSSIEKLFKIRLEDRLSVFSNSDFNENELDDDRPKNKDSIEFKERARKLEKVLKKKLSEFLDSSVMYSVRRVLPAEMNKMFVKNYQVESKESITDKKLAFDLKKQIDSKESKVNEIKSGFRITDYLTYNCIVSDATLSIVKEYSGNMKRHWKCSNCSKDFLFDLKERMEHEVECQAFKNMDVDAENKAKKSKSIDEKDYFCKECNKNLSLTAIEILKHKRSHLN</sequence>
<dbReference type="EMBL" id="CAJNOC010000947">
    <property type="protein sequence ID" value="CAF0820104.1"/>
    <property type="molecule type" value="Genomic_DNA"/>
</dbReference>
<feature type="domain" description="DHX34-like C2H2-type zinc finger" evidence="2">
    <location>
        <begin position="393"/>
        <end position="417"/>
    </location>
</feature>
<dbReference type="Proteomes" id="UP000663879">
    <property type="component" value="Unassembled WGS sequence"/>
</dbReference>
<proteinExistence type="predicted"/>
<name>A0A813U872_9BILA</name>
<evidence type="ECO:0000259" key="2">
    <source>
        <dbReference type="Pfam" id="PF24485"/>
    </source>
</evidence>
<accession>A0A813U872</accession>
<dbReference type="Pfam" id="PF07717">
    <property type="entry name" value="OB_NTP_bind"/>
    <property type="match status" value="1"/>
</dbReference>
<keyword evidence="4" id="KW-1185">Reference proteome</keyword>
<reference evidence="3" key="1">
    <citation type="submission" date="2021-02" db="EMBL/GenBank/DDBJ databases">
        <authorList>
            <person name="Nowell W R."/>
        </authorList>
    </citation>
    <scope>NUCLEOTIDE SEQUENCE</scope>
    <source>
        <strain evidence="3">Ploen Becks lab</strain>
    </source>
</reference>
<gene>
    <name evidence="3" type="ORF">OXX778_LOCUS7420</name>
</gene>
<dbReference type="AlphaFoldDB" id="A0A813U872"/>
<evidence type="ECO:0000313" key="4">
    <source>
        <dbReference type="Proteomes" id="UP000663879"/>
    </source>
</evidence>
<dbReference type="OrthoDB" id="10253254at2759"/>
<comment type="caution">
    <text evidence="3">The sequence shown here is derived from an EMBL/GenBank/DDBJ whole genome shotgun (WGS) entry which is preliminary data.</text>
</comment>